<organism evidence="2 3">
    <name type="scientific">Caligus rogercresseyi</name>
    <name type="common">Sea louse</name>
    <dbReference type="NCBI Taxonomy" id="217165"/>
    <lineage>
        <taxon>Eukaryota</taxon>
        <taxon>Metazoa</taxon>
        <taxon>Ecdysozoa</taxon>
        <taxon>Arthropoda</taxon>
        <taxon>Crustacea</taxon>
        <taxon>Multicrustacea</taxon>
        <taxon>Hexanauplia</taxon>
        <taxon>Copepoda</taxon>
        <taxon>Siphonostomatoida</taxon>
        <taxon>Caligidae</taxon>
        <taxon>Caligus</taxon>
    </lineage>
</organism>
<proteinExistence type="predicted"/>
<evidence type="ECO:0000313" key="3">
    <source>
        <dbReference type="Proteomes" id="UP000595437"/>
    </source>
</evidence>
<evidence type="ECO:0000256" key="1">
    <source>
        <dbReference type="SAM" id="Coils"/>
    </source>
</evidence>
<evidence type="ECO:0000313" key="2">
    <source>
        <dbReference type="EMBL" id="QQP36766.1"/>
    </source>
</evidence>
<sequence length="63" mass="7543">HFLRIQNEKERLEAEMFKESEKMDVIQGQAQKAQKDRENLQTEMEILLDRINKLSDILDKARV</sequence>
<feature type="non-terminal residue" evidence="2">
    <location>
        <position position="1"/>
    </location>
</feature>
<dbReference type="OrthoDB" id="6429828at2759"/>
<keyword evidence="1" id="KW-0175">Coiled coil</keyword>
<feature type="coiled-coil region" evidence="1">
    <location>
        <begin position="2"/>
        <end position="57"/>
    </location>
</feature>
<accession>A0A7T8GSL2</accession>
<dbReference type="EMBL" id="CP045905">
    <property type="protein sequence ID" value="QQP36766.1"/>
    <property type="molecule type" value="Genomic_DNA"/>
</dbReference>
<keyword evidence="3" id="KW-1185">Reference proteome</keyword>
<protein>
    <submittedName>
        <fullName evidence="2">Uncharacterized protein</fullName>
    </submittedName>
</protein>
<dbReference type="AlphaFoldDB" id="A0A7T8GSL2"/>
<name>A0A7T8GSL2_CALRO</name>
<gene>
    <name evidence="2" type="ORF">FKW44_021962</name>
</gene>
<dbReference type="Proteomes" id="UP000595437">
    <property type="component" value="Chromosome 16"/>
</dbReference>
<reference evidence="3" key="1">
    <citation type="submission" date="2021-01" db="EMBL/GenBank/DDBJ databases">
        <title>Caligus Genome Assembly.</title>
        <authorList>
            <person name="Gallardo-Escarate C."/>
        </authorList>
    </citation>
    <scope>NUCLEOTIDE SEQUENCE [LARGE SCALE GENOMIC DNA]</scope>
</reference>